<keyword evidence="1" id="KW-0472">Membrane</keyword>
<name>A0A4R1BY84_9ACTN</name>
<accession>A0A4R1BY84</accession>
<dbReference type="Proteomes" id="UP000295453">
    <property type="component" value="Unassembled WGS sequence"/>
</dbReference>
<organism evidence="2 3">
    <name type="scientific">Nocardioides jejuensis</name>
    <dbReference type="NCBI Taxonomy" id="2502782"/>
    <lineage>
        <taxon>Bacteria</taxon>
        <taxon>Bacillati</taxon>
        <taxon>Actinomycetota</taxon>
        <taxon>Actinomycetes</taxon>
        <taxon>Propionibacteriales</taxon>
        <taxon>Nocardioidaceae</taxon>
        <taxon>Nocardioides</taxon>
    </lineage>
</organism>
<keyword evidence="1" id="KW-0812">Transmembrane</keyword>
<gene>
    <name evidence="2" type="ORF">EPD65_11755</name>
</gene>
<reference evidence="2 3" key="1">
    <citation type="submission" date="2019-03" db="EMBL/GenBank/DDBJ databases">
        <authorList>
            <person name="Kim M.K.M."/>
        </authorList>
    </citation>
    <scope>NUCLEOTIDE SEQUENCE [LARGE SCALE GENOMIC DNA]</scope>
    <source>
        <strain evidence="2 3">18JY15-6</strain>
    </source>
</reference>
<evidence type="ECO:0000313" key="3">
    <source>
        <dbReference type="Proteomes" id="UP000295453"/>
    </source>
</evidence>
<dbReference type="SUPFAM" id="SSF52540">
    <property type="entry name" value="P-loop containing nucleoside triphosphate hydrolases"/>
    <property type="match status" value="1"/>
</dbReference>
<evidence type="ECO:0000313" key="2">
    <source>
        <dbReference type="EMBL" id="TCJ23030.1"/>
    </source>
</evidence>
<dbReference type="EMBL" id="SJZJ01000019">
    <property type="protein sequence ID" value="TCJ23030.1"/>
    <property type="molecule type" value="Genomic_DNA"/>
</dbReference>
<keyword evidence="3" id="KW-1185">Reference proteome</keyword>
<dbReference type="Pfam" id="PF03237">
    <property type="entry name" value="Terminase_6N"/>
    <property type="match status" value="1"/>
</dbReference>
<dbReference type="OrthoDB" id="3188010at2"/>
<dbReference type="AlphaFoldDB" id="A0A4R1BY84"/>
<evidence type="ECO:0000256" key="1">
    <source>
        <dbReference type="SAM" id="Phobius"/>
    </source>
</evidence>
<dbReference type="Gene3D" id="3.40.50.300">
    <property type="entry name" value="P-loop containing nucleotide triphosphate hydrolases"/>
    <property type="match status" value="1"/>
</dbReference>
<comment type="caution">
    <text evidence="2">The sequence shown here is derived from an EMBL/GenBank/DDBJ whole genome shotgun (WGS) entry which is preliminary data.</text>
</comment>
<feature type="transmembrane region" description="Helical" evidence="1">
    <location>
        <begin position="44"/>
        <end position="66"/>
    </location>
</feature>
<dbReference type="InterPro" id="IPR027417">
    <property type="entry name" value="P-loop_NTPase"/>
</dbReference>
<sequence>MGIRFRWWQKPIGQILLGKRADGKYAATIGGTGLAIPRQVGKTFLIGAIVFALCLLRPNLTVIWSAHRLRTAEETFKKMQAMARKKAIKPFVKKVTLGSGEECIEFVNGSRIMFGARAAGFGRGFDEVDVVVYDEAQILDQSALDDMVPAMNQSRQPDGALLLFMGTPPTPKDPSEVFLGLRADALSGKDEDTGWIEFGAADGYKPPPVSEPMTEADWVQVARANPSFPEDTSREAILRMRKRLGYDSYCREGLGIFDELNKQYAFGAGKYEACAVEDPGPVVDAIALAVSFERNWGSIGAAGQITVTHEDSDGNVTEVDAVFGAAVERREGTGWLVPEAWRLHKKYAVPIVVSRSAKDLIPALEAVGFVLDKTLIKASTDDNQNACSQIYERVRAGTFAHANHDDLDNSVYGAHRKTQGNAWVWDPKNSETDVAMLEAVTLAAWQAALVSPDYDVLASVL</sequence>
<protein>
    <submittedName>
        <fullName evidence="2">Terminase</fullName>
    </submittedName>
</protein>
<keyword evidence="1" id="KW-1133">Transmembrane helix</keyword>
<proteinExistence type="predicted"/>